<keyword evidence="8" id="KW-0282">Flagellum</keyword>
<dbReference type="SUPFAM" id="SSF64518">
    <property type="entry name" value="Phase 1 flagellin"/>
    <property type="match status" value="1"/>
</dbReference>
<evidence type="ECO:0000259" key="7">
    <source>
        <dbReference type="Pfam" id="PF00700"/>
    </source>
</evidence>
<dbReference type="OrthoDB" id="9796789at2"/>
<evidence type="ECO:0000313" key="8">
    <source>
        <dbReference type="EMBL" id="TQE91416.1"/>
    </source>
</evidence>
<name>A0A540V3T6_9BACL</name>
<dbReference type="GO" id="GO:0005198">
    <property type="term" value="F:structural molecule activity"/>
    <property type="evidence" value="ECO:0007669"/>
    <property type="project" value="UniProtKB-UniRule"/>
</dbReference>
<comment type="function">
    <text evidence="4">Flagellin is the subunit protein which polymerizes to form the filaments of bacterial flagella.</text>
</comment>
<keyword evidence="9" id="KW-1185">Reference proteome</keyword>
<evidence type="ECO:0000256" key="5">
    <source>
        <dbReference type="SAM" id="Coils"/>
    </source>
</evidence>
<dbReference type="Pfam" id="PF00700">
    <property type="entry name" value="Flagellin_C"/>
    <property type="match status" value="1"/>
</dbReference>
<dbReference type="InterPro" id="IPR046358">
    <property type="entry name" value="Flagellin_C"/>
</dbReference>
<dbReference type="AlphaFoldDB" id="A0A540V3T6"/>
<feature type="domain" description="Flagellin C-terminal" evidence="7">
    <location>
        <begin position="195"/>
        <end position="280"/>
    </location>
</feature>
<keyword evidence="8" id="KW-0969">Cilium</keyword>
<dbReference type="Gene3D" id="1.20.1330.10">
    <property type="entry name" value="f41 fragment of flagellin, N-terminal domain"/>
    <property type="match status" value="1"/>
</dbReference>
<evidence type="ECO:0000256" key="1">
    <source>
        <dbReference type="ARBA" id="ARBA00005709"/>
    </source>
</evidence>
<gene>
    <name evidence="8" type="ORF">FKZ59_05415</name>
</gene>
<evidence type="ECO:0000256" key="2">
    <source>
        <dbReference type="ARBA" id="ARBA00020110"/>
    </source>
</evidence>
<dbReference type="Proteomes" id="UP000315753">
    <property type="component" value="Unassembled WGS sequence"/>
</dbReference>
<accession>A0A540V3T6</accession>
<dbReference type="InterPro" id="IPR001029">
    <property type="entry name" value="Flagellin_N"/>
</dbReference>
<evidence type="ECO:0000256" key="4">
    <source>
        <dbReference type="RuleBase" id="RU362073"/>
    </source>
</evidence>
<evidence type="ECO:0000256" key="3">
    <source>
        <dbReference type="ARBA" id="ARBA00023143"/>
    </source>
</evidence>
<keyword evidence="4" id="KW-0964">Secreted</keyword>
<keyword evidence="5" id="KW-0175">Coiled coil</keyword>
<proteinExistence type="inferred from homology"/>
<keyword evidence="8" id="KW-0966">Cell projection</keyword>
<dbReference type="InterPro" id="IPR042187">
    <property type="entry name" value="Flagellin_C_sub2"/>
</dbReference>
<evidence type="ECO:0000313" key="9">
    <source>
        <dbReference type="Proteomes" id="UP000315753"/>
    </source>
</evidence>
<evidence type="ECO:0000259" key="6">
    <source>
        <dbReference type="Pfam" id="PF00669"/>
    </source>
</evidence>
<protein>
    <recommendedName>
        <fullName evidence="2 4">Flagellin</fullName>
    </recommendedName>
</protein>
<dbReference type="Pfam" id="PF00669">
    <property type="entry name" value="Flagellin_N"/>
    <property type="match status" value="1"/>
</dbReference>
<dbReference type="PRINTS" id="PR00207">
    <property type="entry name" value="FLAGELLIN"/>
</dbReference>
<dbReference type="GO" id="GO:0005576">
    <property type="term" value="C:extracellular region"/>
    <property type="evidence" value="ECO:0007669"/>
    <property type="project" value="UniProtKB-SubCell"/>
</dbReference>
<comment type="caution">
    <text evidence="8">The sequence shown here is derived from an EMBL/GenBank/DDBJ whole genome shotgun (WGS) entry which is preliminary data.</text>
</comment>
<reference evidence="8 9" key="1">
    <citation type="submission" date="2019-06" db="EMBL/GenBank/DDBJ databases">
        <title>Genome sequence of Ureibacillus terrenus.</title>
        <authorList>
            <person name="Maclea K.S."/>
            <person name="Simoes M."/>
        </authorList>
    </citation>
    <scope>NUCLEOTIDE SEQUENCE [LARGE SCALE GENOMIC DNA]</scope>
    <source>
        <strain evidence="8 9">ATCC BAA-384</strain>
    </source>
</reference>
<dbReference type="PANTHER" id="PTHR42792:SF2">
    <property type="entry name" value="FLAGELLIN"/>
    <property type="match status" value="1"/>
</dbReference>
<sequence length="281" mass="29854">MRINHNIAALNTHRQLSAAVNAQSKSMEKLSSGLRINRAGDDAAGLSISEKMRGQIRGLQMASKNAQDGISMIQTAEGALNEVHSILQRMRELAVQAANDTNVEVDRQAIAQELTELGKEITRIKDTTQFNEQNLLDGTAGDGAGTVTFQVGANNGQIMTVDFTTAGINLTDIETAVGGLGATDVADSATATALIETINDQIKSVSAGRSLLGATQNRLEHTIANLDNAAENLTAAESRIRDVDMAKEMMEQTKASILAQAAQAMLAQSNQMPQGVLQLLR</sequence>
<feature type="coiled-coil region" evidence="5">
    <location>
        <begin position="216"/>
        <end position="246"/>
    </location>
</feature>
<comment type="subcellular location">
    <subcellularLocation>
        <location evidence="4">Secreted</location>
    </subcellularLocation>
    <subcellularLocation>
        <location evidence="4">Bacterial flagellum</location>
    </subcellularLocation>
</comment>
<organism evidence="8 9">
    <name type="scientific">Ureibacillus terrenus</name>
    <dbReference type="NCBI Taxonomy" id="118246"/>
    <lineage>
        <taxon>Bacteria</taxon>
        <taxon>Bacillati</taxon>
        <taxon>Bacillota</taxon>
        <taxon>Bacilli</taxon>
        <taxon>Bacillales</taxon>
        <taxon>Caryophanaceae</taxon>
        <taxon>Ureibacillus</taxon>
    </lineage>
</organism>
<dbReference type="PANTHER" id="PTHR42792">
    <property type="entry name" value="FLAGELLIN"/>
    <property type="match status" value="1"/>
</dbReference>
<dbReference type="Gene3D" id="6.10.10.10">
    <property type="entry name" value="Flagellar export chaperone, C-terminal domain"/>
    <property type="match status" value="1"/>
</dbReference>
<feature type="domain" description="Flagellin N-terminal" evidence="6">
    <location>
        <begin position="3"/>
        <end position="139"/>
    </location>
</feature>
<dbReference type="EMBL" id="VIGD01000005">
    <property type="protein sequence ID" value="TQE91416.1"/>
    <property type="molecule type" value="Genomic_DNA"/>
</dbReference>
<comment type="similarity">
    <text evidence="1 4">Belongs to the bacterial flagellin family.</text>
</comment>
<dbReference type="RefSeq" id="WP_141601731.1">
    <property type="nucleotide sequence ID" value="NZ_VIGD01000005.1"/>
</dbReference>
<dbReference type="InterPro" id="IPR001492">
    <property type="entry name" value="Flagellin"/>
</dbReference>
<keyword evidence="3 4" id="KW-0975">Bacterial flagellum</keyword>
<dbReference type="GO" id="GO:0009288">
    <property type="term" value="C:bacterial-type flagellum"/>
    <property type="evidence" value="ECO:0007669"/>
    <property type="project" value="UniProtKB-SubCell"/>
</dbReference>